<accession>A0ABW9LLP1</accession>
<dbReference type="EMBL" id="JBKBDE010000001">
    <property type="protein sequence ID" value="MFN6548901.1"/>
    <property type="molecule type" value="Genomic_DNA"/>
</dbReference>
<evidence type="ECO:0000313" key="3">
    <source>
        <dbReference type="EMBL" id="MFN6548901.1"/>
    </source>
</evidence>
<proteinExistence type="predicted"/>
<feature type="compositionally biased region" description="Polar residues" evidence="1">
    <location>
        <begin position="99"/>
        <end position="114"/>
    </location>
</feature>
<sequence length="186" mass="19907">MSQLESLLAAVGAPPALPGARCRGRSHLFDGGPAGEDDEIRAARIGQALGLCHRCPVLAECRRWHDALPVSRRPVGVVAGRVNTTANRGHPPKPEGTDPMNSDNPQITSATTPPDTVLITPAGPPNFIYRHIPETGADVLTVQLTDRHLGTFELALTPAMARIVAAHLDGMAGRLDELRTAWQERQ</sequence>
<protein>
    <recommendedName>
        <fullName evidence="2">4Fe-4S Wbl-type domain-containing protein</fullName>
    </recommendedName>
</protein>
<evidence type="ECO:0000313" key="4">
    <source>
        <dbReference type="Proteomes" id="UP001635817"/>
    </source>
</evidence>
<evidence type="ECO:0000256" key="1">
    <source>
        <dbReference type="SAM" id="MobiDB-lite"/>
    </source>
</evidence>
<feature type="domain" description="4Fe-4S Wbl-type" evidence="2">
    <location>
        <begin position="21"/>
        <end position="88"/>
    </location>
</feature>
<name>A0ABW9LLP1_9MYCO</name>
<dbReference type="Proteomes" id="UP001635817">
    <property type="component" value="Unassembled WGS sequence"/>
</dbReference>
<comment type="caution">
    <text evidence="3">The sequence shown here is derived from an EMBL/GenBank/DDBJ whole genome shotgun (WGS) entry which is preliminary data.</text>
</comment>
<keyword evidence="4" id="KW-1185">Reference proteome</keyword>
<reference evidence="3 4" key="1">
    <citation type="submission" date="2024-12" db="EMBL/GenBank/DDBJ databases">
        <title>The coexistence of Mycolicibacterium septicum and Mycolicibacterium nivoides in clinical samples.</title>
        <authorList>
            <person name="Wang C."/>
            <person name="Feng Y."/>
            <person name="Zong Z."/>
        </authorList>
    </citation>
    <scope>NUCLEOTIDE SEQUENCE [LARGE SCALE GENOMIC DNA]</scope>
    <source>
        <strain evidence="3 4">120310</strain>
    </source>
</reference>
<organism evidence="3 4">
    <name type="scientific">Mycolicibacterium septicum</name>
    <dbReference type="NCBI Taxonomy" id="98668"/>
    <lineage>
        <taxon>Bacteria</taxon>
        <taxon>Bacillati</taxon>
        <taxon>Actinomycetota</taxon>
        <taxon>Actinomycetes</taxon>
        <taxon>Mycobacteriales</taxon>
        <taxon>Mycobacteriaceae</taxon>
        <taxon>Mycolicibacterium</taxon>
    </lineage>
</organism>
<dbReference type="RefSeq" id="WP_409548002.1">
    <property type="nucleotide sequence ID" value="NZ_JBKBDE010000001.1"/>
</dbReference>
<feature type="region of interest" description="Disordered" evidence="1">
    <location>
        <begin position="83"/>
        <end position="117"/>
    </location>
</feature>
<gene>
    <name evidence="3" type="ORF">ACK4CP_00710</name>
</gene>
<dbReference type="PROSITE" id="PS51674">
    <property type="entry name" value="4FE4S_WBL"/>
    <property type="match status" value="1"/>
</dbReference>
<evidence type="ECO:0000259" key="2">
    <source>
        <dbReference type="PROSITE" id="PS51674"/>
    </source>
</evidence>
<dbReference type="InterPro" id="IPR034768">
    <property type="entry name" value="4FE4S_WBL"/>
</dbReference>